<dbReference type="EMBL" id="MU251244">
    <property type="protein sequence ID" value="KAG9257920.1"/>
    <property type="molecule type" value="Genomic_DNA"/>
</dbReference>
<organism evidence="1 2">
    <name type="scientific">Emericellopsis atlantica</name>
    <dbReference type="NCBI Taxonomy" id="2614577"/>
    <lineage>
        <taxon>Eukaryota</taxon>
        <taxon>Fungi</taxon>
        <taxon>Dikarya</taxon>
        <taxon>Ascomycota</taxon>
        <taxon>Pezizomycotina</taxon>
        <taxon>Sordariomycetes</taxon>
        <taxon>Hypocreomycetidae</taxon>
        <taxon>Hypocreales</taxon>
        <taxon>Bionectriaceae</taxon>
        <taxon>Emericellopsis</taxon>
    </lineage>
</organism>
<comment type="caution">
    <text evidence="1">The sequence shown here is derived from an EMBL/GenBank/DDBJ whole genome shotgun (WGS) entry which is preliminary data.</text>
</comment>
<proteinExistence type="predicted"/>
<sequence>MPFNATSTNFRLHYHQVSTTRYRIPSSLSALHKVSSSISASLIVGASSESARCVRREQSMRRVASLALLAIITPALCEHVLASYIYHTPCESVPELIGTPALTFAGRMDCRDSAEFYRDRYMTPRSPYYIQALDKSPPMLSFGAPDDEIMAGSLSIFKNALLAKLNNAKWTDNNTLNQSFPVIDTQL</sequence>
<evidence type="ECO:0000313" key="1">
    <source>
        <dbReference type="EMBL" id="KAG9257920.1"/>
    </source>
</evidence>
<accession>A0A9P7ZTD8</accession>
<dbReference type="RefSeq" id="XP_046121844.1">
    <property type="nucleotide sequence ID" value="XM_046258940.1"/>
</dbReference>
<dbReference type="Proteomes" id="UP000887229">
    <property type="component" value="Unassembled WGS sequence"/>
</dbReference>
<gene>
    <name evidence="1" type="ORF">F5Z01DRAFT_309610</name>
</gene>
<dbReference type="GeneID" id="70289843"/>
<reference evidence="1" key="1">
    <citation type="journal article" date="2021" name="IMA Fungus">
        <title>Genomic characterization of three marine fungi, including Emericellopsis atlantica sp. nov. with signatures of a generalist lifestyle and marine biomass degradation.</title>
        <authorList>
            <person name="Hagestad O.C."/>
            <person name="Hou L."/>
            <person name="Andersen J.H."/>
            <person name="Hansen E.H."/>
            <person name="Altermark B."/>
            <person name="Li C."/>
            <person name="Kuhnert E."/>
            <person name="Cox R.J."/>
            <person name="Crous P.W."/>
            <person name="Spatafora J.W."/>
            <person name="Lail K."/>
            <person name="Amirebrahimi M."/>
            <person name="Lipzen A."/>
            <person name="Pangilinan J."/>
            <person name="Andreopoulos W."/>
            <person name="Hayes R.D."/>
            <person name="Ng V."/>
            <person name="Grigoriev I.V."/>
            <person name="Jackson S.A."/>
            <person name="Sutton T.D.S."/>
            <person name="Dobson A.D.W."/>
            <person name="Rama T."/>
        </authorList>
    </citation>
    <scope>NUCLEOTIDE SEQUENCE</scope>
    <source>
        <strain evidence="1">TS7</strain>
    </source>
</reference>
<evidence type="ECO:0000313" key="2">
    <source>
        <dbReference type="Proteomes" id="UP000887229"/>
    </source>
</evidence>
<protein>
    <submittedName>
        <fullName evidence="1">Uncharacterized protein</fullName>
    </submittedName>
</protein>
<name>A0A9P7ZTD8_9HYPO</name>
<keyword evidence="2" id="KW-1185">Reference proteome</keyword>
<dbReference type="AlphaFoldDB" id="A0A9P7ZTD8"/>